<evidence type="ECO:0000313" key="1">
    <source>
        <dbReference type="EMBL" id="KDE62861.1"/>
    </source>
</evidence>
<organism evidence="1 2">
    <name type="scientific">Fusobacterium necrophorum BL</name>
    <dbReference type="NCBI Taxonomy" id="1441732"/>
    <lineage>
        <taxon>Bacteria</taxon>
        <taxon>Fusobacteriati</taxon>
        <taxon>Fusobacteriota</taxon>
        <taxon>Fusobacteriia</taxon>
        <taxon>Fusobacteriales</taxon>
        <taxon>Fusobacteriaceae</taxon>
        <taxon>Fusobacterium</taxon>
    </lineage>
</organism>
<evidence type="ECO:0000313" key="2">
    <source>
        <dbReference type="Proteomes" id="UP000027473"/>
    </source>
</evidence>
<gene>
    <name evidence="1" type="ORF">FUSO3_06910</name>
</gene>
<name>A0AB73BWA3_9FUSO</name>
<dbReference type="AlphaFoldDB" id="A0AB73BWA3"/>
<reference evidence="1 2" key="1">
    <citation type="submission" date="2014-01" db="EMBL/GenBank/DDBJ databases">
        <title>Comparative genomics of Fusobacterium necrophorum wild isolates.</title>
        <authorList>
            <person name="Kittichotirat W."/>
            <person name="Bumgarner R.E."/>
            <person name="Lawrence P."/>
        </authorList>
    </citation>
    <scope>NUCLEOTIDE SEQUENCE [LARGE SCALE GENOMIC DNA]</scope>
    <source>
        <strain evidence="1 2">BL</strain>
    </source>
</reference>
<proteinExistence type="predicted"/>
<dbReference type="Proteomes" id="UP000027473">
    <property type="component" value="Unassembled WGS sequence"/>
</dbReference>
<protein>
    <recommendedName>
        <fullName evidence="3">ATPase AAA-type core domain-containing protein</fullName>
    </recommendedName>
</protein>
<comment type="caution">
    <text evidence="1">The sequence shown here is derived from an EMBL/GenBank/DDBJ whole genome shotgun (WGS) entry which is preliminary data.</text>
</comment>
<evidence type="ECO:0008006" key="3">
    <source>
        <dbReference type="Google" id="ProtNLM"/>
    </source>
</evidence>
<dbReference type="EMBL" id="JAAC01000108">
    <property type="protein sequence ID" value="KDE62861.1"/>
    <property type="molecule type" value="Genomic_DNA"/>
</dbReference>
<accession>A0AB73BWA3</accession>
<sequence length="41" mass="5028">MRNILLAFTDKEKNKNNAQLIFTTHNTIYMDLLRRDEIWFV</sequence>